<keyword evidence="3" id="KW-0342">GTP-binding</keyword>
<feature type="region of interest" description="Disordered" evidence="4">
    <location>
        <begin position="149"/>
        <end position="169"/>
    </location>
</feature>
<dbReference type="PANTHER" id="PTHR10903:SF167">
    <property type="entry name" value="GTPASE IMAP FAMILY MEMBER 6-RELATED"/>
    <property type="match status" value="1"/>
</dbReference>
<sequence length="400" mass="43514">MECDCKPDSACTSTSVCGDKIDLEDAVADLWINFNSVLTGTLTVVGYLLYRFSQALPAIIRWPIRLFCSLTGLSSLWSWVSRLLNAVRGFQTLLKWLSPIWNFIAALPTKLSWVPTLIKAIAGSLTNIKKCLEAVSNLIQYLRGHSRHKSPKIEHSTNPTSLSSPDSVTLSPVDTGLRLILVGPRHCGRSSLGAILLCNRGAPGALRECVSHRAFMEGREVTIVDTPDLLGSSLEAADRAREALRSIQLASPGPHAFLLVLRAPGSRDIGDLDEAGALRALLALMGEGALNHVLPIFTHADSLGGSPTLTQLLQTDPGGLRATLAMCSQRAELVDIGPACSSAQRKALGMSMLERVEEMKTLGGHYVHDLQRREDRIREKLLEDMAAVLERSLEVREKEA</sequence>
<dbReference type="InterPro" id="IPR006703">
    <property type="entry name" value="G_AIG1"/>
</dbReference>
<dbReference type="EMBL" id="JAERUA010000019">
    <property type="protein sequence ID" value="KAI1886706.1"/>
    <property type="molecule type" value="Genomic_DNA"/>
</dbReference>
<reference evidence="6" key="1">
    <citation type="submission" date="2021-01" db="EMBL/GenBank/DDBJ databases">
        <authorList>
            <person name="Zahm M."/>
            <person name="Roques C."/>
            <person name="Cabau C."/>
            <person name="Klopp C."/>
            <person name="Donnadieu C."/>
            <person name="Jouanno E."/>
            <person name="Lampietro C."/>
            <person name="Louis A."/>
            <person name="Herpin A."/>
            <person name="Echchiki A."/>
            <person name="Berthelot C."/>
            <person name="Parey E."/>
            <person name="Roest-Crollius H."/>
            <person name="Braasch I."/>
            <person name="Postlethwait J."/>
            <person name="Bobe J."/>
            <person name="Montfort J."/>
            <person name="Bouchez O."/>
            <person name="Begum T."/>
            <person name="Mejri S."/>
            <person name="Adams A."/>
            <person name="Chen W.-J."/>
            <person name="Guiguen Y."/>
        </authorList>
    </citation>
    <scope>NUCLEOTIDE SEQUENCE</scope>
    <source>
        <tissue evidence="6">Blood</tissue>
    </source>
</reference>
<dbReference type="PANTHER" id="PTHR10903">
    <property type="entry name" value="GTPASE, IMAP FAMILY MEMBER-RELATED"/>
    <property type="match status" value="1"/>
</dbReference>
<dbReference type="InterPro" id="IPR045058">
    <property type="entry name" value="GIMA/IAN/Toc"/>
</dbReference>
<gene>
    <name evidence="6" type="ORF">AGOR_G00198550</name>
</gene>
<evidence type="ECO:0000313" key="6">
    <source>
        <dbReference type="EMBL" id="KAI1886706.1"/>
    </source>
</evidence>
<comment type="similarity">
    <text evidence="1">Belongs to the TRAFAC class TrmE-Era-EngA-EngB-Septin-like GTPase superfamily. AIG1/Toc34/Toc159-like paraseptin GTPase family. IAN subfamily.</text>
</comment>
<comment type="caution">
    <text evidence="6">The sequence shown here is derived from an EMBL/GenBank/DDBJ whole genome shotgun (WGS) entry which is preliminary data.</text>
</comment>
<dbReference type="Gene3D" id="3.40.50.300">
    <property type="entry name" value="P-loop containing nucleotide triphosphate hydrolases"/>
    <property type="match status" value="1"/>
</dbReference>
<name>A0A8T3CQN7_9TELE</name>
<dbReference type="Proteomes" id="UP000829720">
    <property type="component" value="Unassembled WGS sequence"/>
</dbReference>
<keyword evidence="7" id="KW-1185">Reference proteome</keyword>
<proteinExistence type="inferred from homology"/>
<evidence type="ECO:0000256" key="2">
    <source>
        <dbReference type="ARBA" id="ARBA00022741"/>
    </source>
</evidence>
<dbReference type="GO" id="GO:0005525">
    <property type="term" value="F:GTP binding"/>
    <property type="evidence" value="ECO:0007669"/>
    <property type="project" value="UniProtKB-KW"/>
</dbReference>
<evidence type="ECO:0000256" key="1">
    <source>
        <dbReference type="ARBA" id="ARBA00008535"/>
    </source>
</evidence>
<dbReference type="OrthoDB" id="8892667at2759"/>
<dbReference type="AlphaFoldDB" id="A0A8T3CQN7"/>
<feature type="domain" description="AIG1-type G" evidence="5">
    <location>
        <begin position="174"/>
        <end position="375"/>
    </location>
</feature>
<dbReference type="PROSITE" id="PS51720">
    <property type="entry name" value="G_AIG1"/>
    <property type="match status" value="1"/>
</dbReference>
<evidence type="ECO:0000259" key="5">
    <source>
        <dbReference type="PROSITE" id="PS51720"/>
    </source>
</evidence>
<evidence type="ECO:0000313" key="7">
    <source>
        <dbReference type="Proteomes" id="UP000829720"/>
    </source>
</evidence>
<dbReference type="InterPro" id="IPR027417">
    <property type="entry name" value="P-loop_NTPase"/>
</dbReference>
<evidence type="ECO:0000256" key="4">
    <source>
        <dbReference type="SAM" id="MobiDB-lite"/>
    </source>
</evidence>
<dbReference type="SUPFAM" id="SSF52540">
    <property type="entry name" value="P-loop containing nucleoside triphosphate hydrolases"/>
    <property type="match status" value="1"/>
</dbReference>
<accession>A0A8T3CQN7</accession>
<keyword evidence="2" id="KW-0547">Nucleotide-binding</keyword>
<organism evidence="6 7">
    <name type="scientific">Albula goreensis</name>
    <dbReference type="NCBI Taxonomy" id="1534307"/>
    <lineage>
        <taxon>Eukaryota</taxon>
        <taxon>Metazoa</taxon>
        <taxon>Chordata</taxon>
        <taxon>Craniata</taxon>
        <taxon>Vertebrata</taxon>
        <taxon>Euteleostomi</taxon>
        <taxon>Actinopterygii</taxon>
        <taxon>Neopterygii</taxon>
        <taxon>Teleostei</taxon>
        <taxon>Albuliformes</taxon>
        <taxon>Albulidae</taxon>
        <taxon>Albula</taxon>
    </lineage>
</organism>
<protein>
    <recommendedName>
        <fullName evidence="5">AIG1-type G domain-containing protein</fullName>
    </recommendedName>
</protein>
<dbReference type="Pfam" id="PF04548">
    <property type="entry name" value="AIG1"/>
    <property type="match status" value="1"/>
</dbReference>
<evidence type="ECO:0000256" key="3">
    <source>
        <dbReference type="ARBA" id="ARBA00023134"/>
    </source>
</evidence>
<feature type="compositionally biased region" description="Polar residues" evidence="4">
    <location>
        <begin position="156"/>
        <end position="169"/>
    </location>
</feature>